<evidence type="ECO:0000313" key="3">
    <source>
        <dbReference type="EMBL" id="GET01881.1"/>
    </source>
</evidence>
<reference evidence="3" key="2">
    <citation type="submission" date="2019-10" db="EMBL/GenBank/DDBJ databases">
        <title>Conservation and host-specific expression of non-tandemly repeated heterogenous ribosome RNA gene in arbuscular mycorrhizal fungi.</title>
        <authorList>
            <person name="Maeda T."/>
            <person name="Kobayashi Y."/>
            <person name="Nakagawa T."/>
            <person name="Ezawa T."/>
            <person name="Yamaguchi K."/>
            <person name="Bino T."/>
            <person name="Nishimoto Y."/>
            <person name="Shigenobu S."/>
            <person name="Kawaguchi M."/>
        </authorList>
    </citation>
    <scope>NUCLEOTIDE SEQUENCE</scope>
    <source>
        <strain evidence="3">HR1</strain>
    </source>
</reference>
<evidence type="ECO:0000313" key="2">
    <source>
        <dbReference type="EMBL" id="GBC00315.1"/>
    </source>
</evidence>
<evidence type="ECO:0000256" key="1">
    <source>
        <dbReference type="SAM" id="MobiDB-lite"/>
    </source>
</evidence>
<organism evidence="2 4">
    <name type="scientific">Rhizophagus clarus</name>
    <dbReference type="NCBI Taxonomy" id="94130"/>
    <lineage>
        <taxon>Eukaryota</taxon>
        <taxon>Fungi</taxon>
        <taxon>Fungi incertae sedis</taxon>
        <taxon>Mucoromycota</taxon>
        <taxon>Glomeromycotina</taxon>
        <taxon>Glomeromycetes</taxon>
        <taxon>Glomerales</taxon>
        <taxon>Glomeraceae</taxon>
        <taxon>Rhizophagus</taxon>
    </lineage>
</organism>
<feature type="compositionally biased region" description="Basic and acidic residues" evidence="1">
    <location>
        <begin position="66"/>
        <end position="83"/>
    </location>
</feature>
<feature type="region of interest" description="Disordered" evidence="1">
    <location>
        <begin position="61"/>
        <end position="83"/>
    </location>
</feature>
<dbReference type="AlphaFoldDB" id="A0A2Z6RQ53"/>
<dbReference type="Proteomes" id="UP000247702">
    <property type="component" value="Unassembled WGS sequence"/>
</dbReference>
<dbReference type="EMBL" id="BEXD01003124">
    <property type="protein sequence ID" value="GBC00315.1"/>
    <property type="molecule type" value="Genomic_DNA"/>
</dbReference>
<evidence type="ECO:0000313" key="4">
    <source>
        <dbReference type="Proteomes" id="UP000247702"/>
    </source>
</evidence>
<protein>
    <submittedName>
        <fullName evidence="2">Uncharacterized protein</fullName>
    </submittedName>
</protein>
<dbReference type="Proteomes" id="UP000615446">
    <property type="component" value="Unassembled WGS sequence"/>
</dbReference>
<proteinExistence type="predicted"/>
<accession>A0A2Z6RQ53</accession>
<sequence>MPSTASPKSPTNQSELLADSIIDENYSDLNVNEILKDMDKAEGALNELDERLDNLNAKIDALLEEQTPKPEDEKKPKSTEEKK</sequence>
<dbReference type="OrthoDB" id="10486723at2759"/>
<keyword evidence="4" id="KW-1185">Reference proteome</keyword>
<dbReference type="EMBL" id="BLAL01000302">
    <property type="protein sequence ID" value="GET01881.1"/>
    <property type="molecule type" value="Genomic_DNA"/>
</dbReference>
<reference evidence="2 4" key="1">
    <citation type="submission" date="2017-11" db="EMBL/GenBank/DDBJ databases">
        <title>The genome of Rhizophagus clarus HR1 reveals common genetic basis of auxotrophy among arbuscular mycorrhizal fungi.</title>
        <authorList>
            <person name="Kobayashi Y."/>
        </authorList>
    </citation>
    <scope>NUCLEOTIDE SEQUENCE [LARGE SCALE GENOMIC DNA]</scope>
    <source>
        <strain evidence="2 4">HR1</strain>
    </source>
</reference>
<gene>
    <name evidence="3" type="ORF">RCL2_002826600</name>
    <name evidence="2" type="ORF">RclHR1_03810004</name>
</gene>
<comment type="caution">
    <text evidence="2">The sequence shown here is derived from an EMBL/GenBank/DDBJ whole genome shotgun (WGS) entry which is preliminary data.</text>
</comment>
<name>A0A2Z6RQ53_9GLOM</name>